<evidence type="ECO:0000313" key="7">
    <source>
        <dbReference type="Proteomes" id="UP001164459"/>
    </source>
</evidence>
<dbReference type="Gene3D" id="1.10.10.60">
    <property type="entry name" value="Homeodomain-like"/>
    <property type="match status" value="1"/>
</dbReference>
<dbReference type="InterPro" id="IPR036271">
    <property type="entry name" value="Tet_transcr_reg_TetR-rel_C_sf"/>
</dbReference>
<dbReference type="PANTHER" id="PTHR30055:SF151">
    <property type="entry name" value="TRANSCRIPTIONAL REGULATORY PROTEIN"/>
    <property type="match status" value="1"/>
</dbReference>
<evidence type="ECO:0000256" key="2">
    <source>
        <dbReference type="ARBA" id="ARBA00023125"/>
    </source>
</evidence>
<dbReference type="SUPFAM" id="SSF46689">
    <property type="entry name" value="Homeodomain-like"/>
    <property type="match status" value="1"/>
</dbReference>
<evidence type="ECO:0000256" key="1">
    <source>
        <dbReference type="ARBA" id="ARBA00023015"/>
    </source>
</evidence>
<keyword evidence="3" id="KW-0804">Transcription</keyword>
<evidence type="ECO:0000259" key="5">
    <source>
        <dbReference type="PROSITE" id="PS50977"/>
    </source>
</evidence>
<dbReference type="Pfam" id="PF00440">
    <property type="entry name" value="TetR_N"/>
    <property type="match status" value="1"/>
</dbReference>
<keyword evidence="7" id="KW-1185">Reference proteome</keyword>
<sequence>MRRSADLLWGRGRPGRRGPKAQLSLERVVEAAAALADAEGLAAVSMQRVAAELGYTTMSLYNHVPSKELLLEAMADAVVGQPPADTGEDWRASVLAWAADIWRVFAAHPWLLRLQFDHPPLGPNQLAWLERLLRAMTAGGLTGLEAMSAAMYTVSAVRGMSQVQQDLHRSVPDATDRRRAEAEYQRVLTSVIDLSRYPTLARVFADPEPEPDAAPDSLPPEIEFGLQRLLDGIEAHVRRRRAAH</sequence>
<dbReference type="InterPro" id="IPR009057">
    <property type="entry name" value="Homeodomain-like_sf"/>
</dbReference>
<dbReference type="Pfam" id="PF02909">
    <property type="entry name" value="TetR_C_1"/>
    <property type="match status" value="1"/>
</dbReference>
<accession>A0ABY7H682</accession>
<dbReference type="Proteomes" id="UP001164459">
    <property type="component" value="Chromosome"/>
</dbReference>
<dbReference type="PANTHER" id="PTHR30055">
    <property type="entry name" value="HTH-TYPE TRANSCRIPTIONAL REGULATOR RUTR"/>
    <property type="match status" value="1"/>
</dbReference>
<feature type="domain" description="HTH tetR-type" evidence="5">
    <location>
        <begin position="22"/>
        <end position="82"/>
    </location>
</feature>
<dbReference type="SUPFAM" id="SSF48498">
    <property type="entry name" value="Tetracyclin repressor-like, C-terminal domain"/>
    <property type="match status" value="1"/>
</dbReference>
<dbReference type="InterPro" id="IPR001647">
    <property type="entry name" value="HTH_TetR"/>
</dbReference>
<evidence type="ECO:0000313" key="6">
    <source>
        <dbReference type="EMBL" id="WAS94781.1"/>
    </source>
</evidence>
<dbReference type="EMBL" id="CP114040">
    <property type="protein sequence ID" value="WAS94781.1"/>
    <property type="molecule type" value="Genomic_DNA"/>
</dbReference>
<name>A0ABY7H682_9BACT</name>
<organism evidence="6 7">
    <name type="scientific">Nannocystis punicea</name>
    <dbReference type="NCBI Taxonomy" id="2995304"/>
    <lineage>
        <taxon>Bacteria</taxon>
        <taxon>Pseudomonadati</taxon>
        <taxon>Myxococcota</taxon>
        <taxon>Polyangia</taxon>
        <taxon>Nannocystales</taxon>
        <taxon>Nannocystaceae</taxon>
        <taxon>Nannocystis</taxon>
    </lineage>
</organism>
<evidence type="ECO:0000256" key="3">
    <source>
        <dbReference type="ARBA" id="ARBA00023163"/>
    </source>
</evidence>
<gene>
    <name evidence="6" type="ORF">O0S08_01360</name>
</gene>
<keyword evidence="2 4" id="KW-0238">DNA-binding</keyword>
<evidence type="ECO:0000256" key="4">
    <source>
        <dbReference type="PROSITE-ProRule" id="PRU00335"/>
    </source>
</evidence>
<protein>
    <submittedName>
        <fullName evidence="6">TetR/AcrR family transcriptional regulator C-terminal domain-containing protein</fullName>
    </submittedName>
</protein>
<dbReference type="PROSITE" id="PS50977">
    <property type="entry name" value="HTH_TETR_2"/>
    <property type="match status" value="1"/>
</dbReference>
<dbReference type="InterPro" id="IPR050109">
    <property type="entry name" value="HTH-type_TetR-like_transc_reg"/>
</dbReference>
<feature type="DNA-binding region" description="H-T-H motif" evidence="4">
    <location>
        <begin position="45"/>
        <end position="64"/>
    </location>
</feature>
<proteinExistence type="predicted"/>
<keyword evidence="1" id="KW-0805">Transcription regulation</keyword>
<reference evidence="6" key="1">
    <citation type="submission" date="2022-11" db="EMBL/GenBank/DDBJ databases">
        <title>Minimal conservation of predation-associated metabolite biosynthetic gene clusters underscores biosynthetic potential of Myxococcota including descriptions for ten novel species: Archangium lansinium sp. nov., Myxococcus landrumus sp. nov., Nannocystis bai.</title>
        <authorList>
            <person name="Ahearne A."/>
            <person name="Stevens C."/>
            <person name="Dowd S."/>
        </authorList>
    </citation>
    <scope>NUCLEOTIDE SEQUENCE</scope>
    <source>
        <strain evidence="6">Fl3</strain>
    </source>
</reference>
<dbReference type="Gene3D" id="1.10.357.10">
    <property type="entry name" value="Tetracycline Repressor, domain 2"/>
    <property type="match status" value="1"/>
</dbReference>
<dbReference type="RefSeq" id="WP_269037116.1">
    <property type="nucleotide sequence ID" value="NZ_CP114040.1"/>
</dbReference>
<dbReference type="InterPro" id="IPR004111">
    <property type="entry name" value="Repressor_TetR_C"/>
</dbReference>